<comment type="caution">
    <text evidence="3">The sequence shown here is derived from an EMBL/GenBank/DDBJ whole genome shotgun (WGS) entry which is preliminary data.</text>
</comment>
<name>A0AAD9P4B5_RIDPI</name>
<feature type="transmembrane region" description="Helical" evidence="2">
    <location>
        <begin position="6"/>
        <end position="28"/>
    </location>
</feature>
<keyword evidence="4" id="KW-1185">Reference proteome</keyword>
<feature type="compositionally biased region" description="Basic residues" evidence="1">
    <location>
        <begin position="98"/>
        <end position="109"/>
    </location>
</feature>
<sequence>MGSLATAVVIVVVMVYFFLIYIFTINFADSGNARHEAVKPSRLRMDDRAVRYRRRYSDANYDVYDIADSTTGSEDEDCVYFLFPDADNNEDWKPRPTVTRKRSNSRYAK</sequence>
<dbReference type="Proteomes" id="UP001209878">
    <property type="component" value="Unassembled WGS sequence"/>
</dbReference>
<protein>
    <submittedName>
        <fullName evidence="3">Uncharacterized protein</fullName>
    </submittedName>
</protein>
<dbReference type="EMBL" id="JAODUO010000151">
    <property type="protein sequence ID" value="KAK2187903.1"/>
    <property type="molecule type" value="Genomic_DNA"/>
</dbReference>
<keyword evidence="2" id="KW-0812">Transmembrane</keyword>
<organism evidence="3 4">
    <name type="scientific">Ridgeia piscesae</name>
    <name type="common">Tubeworm</name>
    <dbReference type="NCBI Taxonomy" id="27915"/>
    <lineage>
        <taxon>Eukaryota</taxon>
        <taxon>Metazoa</taxon>
        <taxon>Spiralia</taxon>
        <taxon>Lophotrochozoa</taxon>
        <taxon>Annelida</taxon>
        <taxon>Polychaeta</taxon>
        <taxon>Sedentaria</taxon>
        <taxon>Canalipalpata</taxon>
        <taxon>Sabellida</taxon>
        <taxon>Siboglinidae</taxon>
        <taxon>Ridgeia</taxon>
    </lineage>
</organism>
<dbReference type="AlphaFoldDB" id="A0AAD9P4B5"/>
<keyword evidence="2" id="KW-0472">Membrane</keyword>
<gene>
    <name evidence="3" type="ORF">NP493_151g04006</name>
</gene>
<evidence type="ECO:0000313" key="4">
    <source>
        <dbReference type="Proteomes" id="UP001209878"/>
    </source>
</evidence>
<keyword evidence="2" id="KW-1133">Transmembrane helix</keyword>
<feature type="region of interest" description="Disordered" evidence="1">
    <location>
        <begin position="85"/>
        <end position="109"/>
    </location>
</feature>
<accession>A0AAD9P4B5</accession>
<evidence type="ECO:0000256" key="1">
    <source>
        <dbReference type="SAM" id="MobiDB-lite"/>
    </source>
</evidence>
<reference evidence="3" key="1">
    <citation type="journal article" date="2023" name="Mol. Biol. Evol.">
        <title>Third-Generation Sequencing Reveals the Adaptive Role of the Epigenome in Three Deep-Sea Polychaetes.</title>
        <authorList>
            <person name="Perez M."/>
            <person name="Aroh O."/>
            <person name="Sun Y."/>
            <person name="Lan Y."/>
            <person name="Juniper S.K."/>
            <person name="Young C.R."/>
            <person name="Angers B."/>
            <person name="Qian P.Y."/>
        </authorList>
    </citation>
    <scope>NUCLEOTIDE SEQUENCE</scope>
    <source>
        <strain evidence="3">R07B-5</strain>
    </source>
</reference>
<evidence type="ECO:0000256" key="2">
    <source>
        <dbReference type="SAM" id="Phobius"/>
    </source>
</evidence>
<proteinExistence type="predicted"/>
<evidence type="ECO:0000313" key="3">
    <source>
        <dbReference type="EMBL" id="KAK2187903.1"/>
    </source>
</evidence>